<comment type="pathway">
    <text evidence="1">Carbohydrate degradation; glycolysis; D-glyceraldehyde 3-phosphate and glycerone phosphate from D-glucose: step 1/4.</text>
</comment>
<evidence type="ECO:0000256" key="5">
    <source>
        <dbReference type="RuleBase" id="RU362007"/>
    </source>
</evidence>
<keyword evidence="5" id="KW-0547">Nucleotide-binding</keyword>
<evidence type="ECO:0000256" key="3">
    <source>
        <dbReference type="ARBA" id="ARBA00023152"/>
    </source>
</evidence>
<dbReference type="EC" id="2.7.1.-" evidence="5"/>
<name>A0ABR2VMN1_9FUNG</name>
<dbReference type="InterPro" id="IPR043129">
    <property type="entry name" value="ATPase_NBD"/>
</dbReference>
<dbReference type="Proteomes" id="UP001479436">
    <property type="component" value="Unassembled WGS sequence"/>
</dbReference>
<keyword evidence="8" id="KW-1185">Reference proteome</keyword>
<comment type="pathway">
    <text evidence="2">Carbohydrate metabolism; hexose metabolism.</text>
</comment>
<evidence type="ECO:0000259" key="6">
    <source>
        <dbReference type="Pfam" id="PF03727"/>
    </source>
</evidence>
<dbReference type="Pfam" id="PF03727">
    <property type="entry name" value="Hexokinase_2"/>
    <property type="match status" value="1"/>
</dbReference>
<accession>A0ABR2VMN1</accession>
<dbReference type="PROSITE" id="PS51748">
    <property type="entry name" value="HEXOKINASE_2"/>
    <property type="match status" value="1"/>
</dbReference>
<comment type="catalytic activity">
    <reaction evidence="4">
        <text>a D-hexose + ATP = a D-hexose 6-phosphate + ADP + H(+)</text>
        <dbReference type="Rhea" id="RHEA:22740"/>
        <dbReference type="ChEBI" id="CHEBI:4194"/>
        <dbReference type="ChEBI" id="CHEBI:15378"/>
        <dbReference type="ChEBI" id="CHEBI:30616"/>
        <dbReference type="ChEBI" id="CHEBI:229467"/>
        <dbReference type="ChEBI" id="CHEBI:456216"/>
        <dbReference type="EC" id="2.7.1.1"/>
    </reaction>
    <physiologicalReaction direction="left-to-right" evidence="4">
        <dbReference type="Rhea" id="RHEA:22741"/>
    </physiologicalReaction>
</comment>
<dbReference type="PANTHER" id="PTHR19443">
    <property type="entry name" value="HEXOKINASE"/>
    <property type="match status" value="1"/>
</dbReference>
<keyword evidence="5" id="KW-0418">Kinase</keyword>
<keyword evidence="5" id="KW-0067">ATP-binding</keyword>
<reference evidence="7 8" key="1">
    <citation type="submission" date="2023-04" db="EMBL/GenBank/DDBJ databases">
        <title>Genome of Basidiobolus ranarum AG-B5.</title>
        <authorList>
            <person name="Stajich J.E."/>
            <person name="Carter-House D."/>
            <person name="Gryganskyi A."/>
        </authorList>
    </citation>
    <scope>NUCLEOTIDE SEQUENCE [LARGE SCALE GENOMIC DNA]</scope>
    <source>
        <strain evidence="7 8">AG-B5</strain>
    </source>
</reference>
<comment type="caution">
    <text evidence="7">The sequence shown here is derived from an EMBL/GenBank/DDBJ whole genome shotgun (WGS) entry which is preliminary data.</text>
</comment>
<evidence type="ECO:0000256" key="4">
    <source>
        <dbReference type="ARBA" id="ARBA00044613"/>
    </source>
</evidence>
<comment type="similarity">
    <text evidence="5">Belongs to the hexokinase family.</text>
</comment>
<dbReference type="InterPro" id="IPR022673">
    <property type="entry name" value="Hexokinase_C"/>
</dbReference>
<sequence length="211" mass="23888">MIFNTECGGYNVEGAQIKRNKLDIRVDLESSVPGHQQFEKMTSGLYIGEIVRLAMENMALEGTLFEGKFPVDLSTRYLFDSEQMIAMESDKSTDLLTVKRLLKHTLNISTSLSDRQIVRCLCQQVCTRASSLVAACLAGLIEQHIRKEPERVIMVSLDGRVLHRYHQYRHRLCSTIRELLGENESKVQFDLVENLSVGAAVGAMLQLKLRQ</sequence>
<dbReference type="PANTHER" id="PTHR19443:SF16">
    <property type="entry name" value="HEXOKINASE TYPE 1-RELATED"/>
    <property type="match status" value="1"/>
</dbReference>
<evidence type="ECO:0000313" key="8">
    <source>
        <dbReference type="Proteomes" id="UP001479436"/>
    </source>
</evidence>
<dbReference type="Gene3D" id="3.40.367.20">
    <property type="match status" value="1"/>
</dbReference>
<feature type="domain" description="Hexokinase C-terminal" evidence="6">
    <location>
        <begin position="1"/>
        <end position="204"/>
    </location>
</feature>
<proteinExistence type="inferred from homology"/>
<evidence type="ECO:0000313" key="7">
    <source>
        <dbReference type="EMBL" id="KAK9681148.1"/>
    </source>
</evidence>
<evidence type="ECO:0000256" key="2">
    <source>
        <dbReference type="ARBA" id="ARBA00005028"/>
    </source>
</evidence>
<dbReference type="EMBL" id="JASJQH010009118">
    <property type="protein sequence ID" value="KAK9681148.1"/>
    <property type="molecule type" value="Genomic_DNA"/>
</dbReference>
<keyword evidence="5" id="KW-0808">Transferase</keyword>
<keyword evidence="3 5" id="KW-0324">Glycolysis</keyword>
<protein>
    <recommendedName>
        <fullName evidence="5">Phosphotransferase</fullName>
        <ecNumber evidence="5">2.7.1.-</ecNumber>
    </recommendedName>
</protein>
<evidence type="ECO:0000256" key="1">
    <source>
        <dbReference type="ARBA" id="ARBA00004888"/>
    </source>
</evidence>
<dbReference type="SUPFAM" id="SSF53067">
    <property type="entry name" value="Actin-like ATPase domain"/>
    <property type="match status" value="1"/>
</dbReference>
<dbReference type="InterPro" id="IPR001312">
    <property type="entry name" value="Hexokinase"/>
</dbReference>
<organism evidence="7 8">
    <name type="scientific">Basidiobolus ranarum</name>
    <dbReference type="NCBI Taxonomy" id="34480"/>
    <lineage>
        <taxon>Eukaryota</taxon>
        <taxon>Fungi</taxon>
        <taxon>Fungi incertae sedis</taxon>
        <taxon>Zoopagomycota</taxon>
        <taxon>Entomophthoromycotina</taxon>
        <taxon>Basidiobolomycetes</taxon>
        <taxon>Basidiobolales</taxon>
        <taxon>Basidiobolaceae</taxon>
        <taxon>Basidiobolus</taxon>
    </lineage>
</organism>
<gene>
    <name evidence="7" type="ORF">K7432_015731</name>
</gene>
<dbReference type="PRINTS" id="PR00475">
    <property type="entry name" value="HEXOKINASE"/>
</dbReference>